<feature type="region of interest" description="Disordered" evidence="1">
    <location>
        <begin position="1"/>
        <end position="25"/>
    </location>
</feature>
<protein>
    <submittedName>
        <fullName evidence="3">Uncharacterized protein</fullName>
    </submittedName>
</protein>
<keyword evidence="4" id="KW-1185">Reference proteome</keyword>
<dbReference type="EMBL" id="FNBK01000023">
    <property type="protein sequence ID" value="SDG30355.1"/>
    <property type="molecule type" value="Genomic_DNA"/>
</dbReference>
<evidence type="ECO:0000256" key="2">
    <source>
        <dbReference type="SAM" id="Phobius"/>
    </source>
</evidence>
<keyword evidence="2" id="KW-1133">Transmembrane helix</keyword>
<proteinExistence type="predicted"/>
<evidence type="ECO:0000256" key="1">
    <source>
        <dbReference type="SAM" id="MobiDB-lite"/>
    </source>
</evidence>
<accession>A0A1G7T503</accession>
<reference evidence="4" key="1">
    <citation type="submission" date="2016-10" db="EMBL/GenBank/DDBJ databases">
        <authorList>
            <person name="Varghese N."/>
            <person name="Submissions S."/>
        </authorList>
    </citation>
    <scope>NUCLEOTIDE SEQUENCE [LARGE SCALE GENOMIC DNA]</scope>
    <source>
        <strain evidence="4">IBRC-M 10760</strain>
    </source>
</reference>
<sequence length="99" mass="10100">MSSYSPPDDEETSSSEATDGRDVGTQRSFEAVAGLSRVEKAIGILAVALAGGVVAALAFGQLVPDSALAEQVARALRRAGIDARGVLSELGRAIDSLLT</sequence>
<organism evidence="3 4">
    <name type="scientific">Halorientalis regularis</name>
    <dbReference type="NCBI Taxonomy" id="660518"/>
    <lineage>
        <taxon>Archaea</taxon>
        <taxon>Methanobacteriati</taxon>
        <taxon>Methanobacteriota</taxon>
        <taxon>Stenosarchaea group</taxon>
        <taxon>Halobacteria</taxon>
        <taxon>Halobacteriales</taxon>
        <taxon>Haloarculaceae</taxon>
        <taxon>Halorientalis</taxon>
    </lineage>
</organism>
<dbReference type="RefSeq" id="WP_092695312.1">
    <property type="nucleotide sequence ID" value="NZ_FNBK01000023.1"/>
</dbReference>
<name>A0A1G7T503_9EURY</name>
<evidence type="ECO:0000313" key="3">
    <source>
        <dbReference type="EMBL" id="SDG30355.1"/>
    </source>
</evidence>
<keyword evidence="2" id="KW-0812">Transmembrane</keyword>
<evidence type="ECO:0000313" key="4">
    <source>
        <dbReference type="Proteomes" id="UP000199076"/>
    </source>
</evidence>
<feature type="transmembrane region" description="Helical" evidence="2">
    <location>
        <begin position="41"/>
        <end position="59"/>
    </location>
</feature>
<keyword evidence="2" id="KW-0472">Membrane</keyword>
<gene>
    <name evidence="3" type="ORF">SAMN05216218_1232</name>
</gene>
<dbReference type="Proteomes" id="UP000199076">
    <property type="component" value="Unassembled WGS sequence"/>
</dbReference>
<dbReference type="AlphaFoldDB" id="A0A1G7T503"/>